<evidence type="ECO:0000256" key="2">
    <source>
        <dbReference type="ARBA" id="ARBA00022840"/>
    </source>
</evidence>
<dbReference type="GO" id="GO:0005634">
    <property type="term" value="C:nucleus"/>
    <property type="evidence" value="ECO:0007669"/>
    <property type="project" value="TreeGrafter"/>
</dbReference>
<dbReference type="GO" id="GO:0005524">
    <property type="term" value="F:ATP binding"/>
    <property type="evidence" value="ECO:0007669"/>
    <property type="project" value="UniProtKB-KW"/>
</dbReference>
<evidence type="ECO:0000256" key="3">
    <source>
        <dbReference type="SAM" id="MobiDB-lite"/>
    </source>
</evidence>
<dbReference type="InterPro" id="IPR011545">
    <property type="entry name" value="DEAD/DEAH_box_helicase_dom"/>
</dbReference>
<dbReference type="PROSITE" id="PS51192">
    <property type="entry name" value="HELICASE_ATP_BIND_1"/>
    <property type="match status" value="1"/>
</dbReference>
<keyword evidence="2" id="KW-0067">ATP-binding</keyword>
<dbReference type="SUPFAM" id="SSF54236">
    <property type="entry name" value="Ubiquitin-like"/>
    <property type="match status" value="1"/>
</dbReference>
<dbReference type="Pfam" id="PF09369">
    <property type="entry name" value="MZB"/>
    <property type="match status" value="1"/>
</dbReference>
<dbReference type="GeneID" id="116192305"/>
<feature type="domain" description="Ubiquitin-like" evidence="4">
    <location>
        <begin position="8"/>
        <end position="78"/>
    </location>
</feature>
<dbReference type="CDD" id="cd18797">
    <property type="entry name" value="SF2_C_Hrq"/>
    <property type="match status" value="1"/>
</dbReference>
<dbReference type="Pfam" id="PF00240">
    <property type="entry name" value="ubiquitin"/>
    <property type="match status" value="1"/>
</dbReference>
<dbReference type="InterPro" id="IPR055227">
    <property type="entry name" value="HRQ1_WHD"/>
</dbReference>
<dbReference type="Pfam" id="PF22982">
    <property type="entry name" value="WHD_HRQ1"/>
    <property type="match status" value="1"/>
</dbReference>
<dbReference type="SMART" id="SM00490">
    <property type="entry name" value="HELICc"/>
    <property type="match status" value="1"/>
</dbReference>
<dbReference type="SUPFAM" id="SSF52540">
    <property type="entry name" value="P-loop containing nucleoside triphosphate hydrolases"/>
    <property type="match status" value="1"/>
</dbReference>
<evidence type="ECO:0000313" key="8">
    <source>
        <dbReference type="RefSeq" id="XP_031376683.1"/>
    </source>
</evidence>
<dbReference type="InterPro" id="IPR014001">
    <property type="entry name" value="Helicase_ATP-bd"/>
</dbReference>
<name>A0A6P8C226_PUNGR</name>
<dbReference type="InterPro" id="IPR027417">
    <property type="entry name" value="P-loop_NTPase"/>
</dbReference>
<dbReference type="Pfam" id="PF00271">
    <property type="entry name" value="Helicase_C"/>
    <property type="match status" value="1"/>
</dbReference>
<dbReference type="GO" id="GO:0036297">
    <property type="term" value="P:interstrand cross-link repair"/>
    <property type="evidence" value="ECO:0007669"/>
    <property type="project" value="TreeGrafter"/>
</dbReference>
<reference evidence="7" key="1">
    <citation type="journal article" date="2020" name="Plant Biotechnol. J.">
        <title>The pomegranate (Punica granatum L.) draft genome dissects genetic divergence between soft- and hard-seeded cultivars.</title>
        <authorList>
            <person name="Luo X."/>
            <person name="Li H."/>
            <person name="Wu Z."/>
            <person name="Yao W."/>
            <person name="Zhao P."/>
            <person name="Cao D."/>
            <person name="Yu H."/>
            <person name="Li K."/>
            <person name="Poudel K."/>
            <person name="Zhao D."/>
            <person name="Zhang F."/>
            <person name="Xia X."/>
            <person name="Chen L."/>
            <person name="Wang Q."/>
            <person name="Jing D."/>
            <person name="Cao S."/>
        </authorList>
    </citation>
    <scope>NUCLEOTIDE SEQUENCE [LARGE SCALE GENOMIC DNA]</scope>
</reference>
<protein>
    <submittedName>
        <fullName evidence="8 9">Uncharacterized protein LOC116192305 isoform X1</fullName>
    </submittedName>
</protein>
<gene>
    <name evidence="8 9" type="primary">LOC116192305</name>
</gene>
<keyword evidence="7" id="KW-1185">Reference proteome</keyword>
<evidence type="ECO:0000313" key="7">
    <source>
        <dbReference type="Proteomes" id="UP000515151"/>
    </source>
</evidence>
<dbReference type="InterPro" id="IPR000626">
    <property type="entry name" value="Ubiquitin-like_dom"/>
</dbReference>
<dbReference type="GO" id="GO:0006289">
    <property type="term" value="P:nucleotide-excision repair"/>
    <property type="evidence" value="ECO:0007669"/>
    <property type="project" value="TreeGrafter"/>
</dbReference>
<dbReference type="Pfam" id="PF00270">
    <property type="entry name" value="DEAD"/>
    <property type="match status" value="1"/>
</dbReference>
<dbReference type="Gene3D" id="3.40.50.300">
    <property type="entry name" value="P-loop containing nucleotide triphosphate hydrolases"/>
    <property type="match status" value="2"/>
</dbReference>
<dbReference type="CDD" id="cd17923">
    <property type="entry name" value="DEXHc_Hrq1-like"/>
    <property type="match status" value="1"/>
</dbReference>
<evidence type="ECO:0000259" key="6">
    <source>
        <dbReference type="PROSITE" id="PS51194"/>
    </source>
</evidence>
<organism evidence="7 9">
    <name type="scientific">Punica granatum</name>
    <name type="common">Pomegranate</name>
    <dbReference type="NCBI Taxonomy" id="22663"/>
    <lineage>
        <taxon>Eukaryota</taxon>
        <taxon>Viridiplantae</taxon>
        <taxon>Streptophyta</taxon>
        <taxon>Embryophyta</taxon>
        <taxon>Tracheophyta</taxon>
        <taxon>Spermatophyta</taxon>
        <taxon>Magnoliopsida</taxon>
        <taxon>eudicotyledons</taxon>
        <taxon>Gunneridae</taxon>
        <taxon>Pentapetalae</taxon>
        <taxon>rosids</taxon>
        <taxon>malvids</taxon>
        <taxon>Myrtales</taxon>
        <taxon>Lythraceae</taxon>
        <taxon>Punica</taxon>
    </lineage>
</organism>
<evidence type="ECO:0000259" key="4">
    <source>
        <dbReference type="PROSITE" id="PS50053"/>
    </source>
</evidence>
<feature type="compositionally biased region" description="Polar residues" evidence="3">
    <location>
        <begin position="127"/>
        <end position="156"/>
    </location>
</feature>
<feature type="region of interest" description="Disordered" evidence="3">
    <location>
        <begin position="394"/>
        <end position="427"/>
    </location>
</feature>
<dbReference type="OrthoDB" id="18781at2759"/>
<accession>A0A6P8C226</accession>
<dbReference type="PROSITE" id="PS51194">
    <property type="entry name" value="HELICASE_CTER"/>
    <property type="match status" value="1"/>
</dbReference>
<dbReference type="RefSeq" id="XP_031376683.1">
    <property type="nucleotide sequence ID" value="XM_031520823.1"/>
</dbReference>
<sequence length="1265" mass="141900">MSMDSTERRLEVRALTGESITVSISVGKTVRDLKHLLEQTFPLAVKYPNFNLYHKGTKLSLQNQISSYSIEPGEVIGLFPVIKKQTVQTEKSCDQDNSGNFTNQAPITKFADLAWTHMVQELREMSSNDGGPTSKSDGTNSNDGWGSTNEVSGTRSSEMKRKRSTDSETSRTPDDLVLSILEHSSKRVLDEGNAERFVKVLDRVNCLQDASSQSCLCVSGAWLQAGGLGASGSAGNPCWCPSWLKTVMKVLTFLNIYAACLQLRQEMITLNGLEEALNWIGEVGIHFNMKDIENISLLLPKVIYFVDYNAKKKRKYGEAIVIVRLSPEDKDRVEETPTIAEKQVSLPKLFYAMERRETAFTMTLRSLTRKLASDMSKFNLVEDVVNFLRERDNPAKNVKESDPAGSKSEVKLLGRRRDTSASNSRNKVNKLCHETNALLPEEMVEHLRKGIGSRGQMVHVQEIGGRRPNYMEIPNELSDYTKQTLEQIGVTELYSHQAESIRTSLAQKNVAVATMTSSGKSLCYNVPVFEELFKDSSSCALYMFPTKALSQDQLRTLKYMTNNFDVSSCIGIYDGDTLQEERAWLRDNARLLITNPDMLHKSILPYHGKFMRILSNLRFVVIDESHSYKGAFGCHTALILRRLRRLCSHVYGSDPKFIFSTATSANPLQHSMELANLSTLELIQNDGSPASQKLFVLWNSSLQPKTVLDRREREADACKLTDRGPSPIWEVSCLFAEMVQHGLRCIAFCTSRKLCELVLLYTQEILHETAPHLVDSITSYRAGYAPEIRRTVESDFFGGKLRGLAATNALELGIDVGHLDVTLHLGFPGSIASLWQQAGRSGRREKPSLAVYVAFDGALDQYFMKYPEKLFRSPIECCNIDSQNPQVLEQHLVCAALEHPLSLHHDEKFFGSGISRAVEALRNRGYLSFDRSLDSSARIWNYIGHEKKPSDIVNIRAIETEAYQVIDTQTNEILEKIEESKAFFQVHEGAVYMRQGKTYLVKDLDLSRKIAWCQEADLKYYTKTRDYTDVQVIGGDMAYPAAMPRIPQTNAEGHMVPESTAQANTCKVVTTWFGFRRISRGSNQVLDTVELSLPRYSYESQAVWIQVPQACKEAVERRNFSFRAGLHAASHALLNVVPLCIICNSSDLAPECSNPYDTRSFSSRILIYDRHPGGTGVSLQVRPYFVELLVAALEVISSCACLGDMGCPKCIQCLACHESNEDLHKDAAIIIIKGVLDAEKSHCRDIENFMHARESQAESRNQAVV</sequence>
<dbReference type="Gene3D" id="3.10.20.90">
    <property type="entry name" value="Phosphatidylinositol 3-kinase Catalytic Subunit, Chain A, domain 1"/>
    <property type="match status" value="1"/>
</dbReference>
<dbReference type="SMART" id="SM00487">
    <property type="entry name" value="DEXDc"/>
    <property type="match status" value="1"/>
</dbReference>
<dbReference type="InterPro" id="IPR018973">
    <property type="entry name" value="MZB"/>
</dbReference>
<feature type="region of interest" description="Disordered" evidence="3">
    <location>
        <begin position="125"/>
        <end position="172"/>
    </location>
</feature>
<dbReference type="PROSITE" id="PS50053">
    <property type="entry name" value="UBIQUITIN_2"/>
    <property type="match status" value="1"/>
</dbReference>
<dbReference type="InterPro" id="IPR001650">
    <property type="entry name" value="Helicase_C-like"/>
</dbReference>
<feature type="domain" description="Helicase ATP-binding" evidence="5">
    <location>
        <begin position="501"/>
        <end position="682"/>
    </location>
</feature>
<reference evidence="8 9" key="2">
    <citation type="submission" date="2025-04" db="UniProtKB">
        <authorList>
            <consortium name="RefSeq"/>
        </authorList>
    </citation>
    <scope>IDENTIFICATION</scope>
    <source>
        <tissue evidence="8 9">Leaf</tissue>
    </source>
</reference>
<dbReference type="InterPro" id="IPR029071">
    <property type="entry name" value="Ubiquitin-like_domsf"/>
</dbReference>
<evidence type="ECO:0000313" key="9">
    <source>
        <dbReference type="RefSeq" id="XP_031376685.1"/>
    </source>
</evidence>
<feature type="domain" description="Helicase C-terminal" evidence="6">
    <location>
        <begin position="737"/>
        <end position="886"/>
    </location>
</feature>
<dbReference type="GO" id="GO:0003676">
    <property type="term" value="F:nucleic acid binding"/>
    <property type="evidence" value="ECO:0007669"/>
    <property type="project" value="InterPro"/>
</dbReference>
<dbReference type="GO" id="GO:0043138">
    <property type="term" value="F:3'-5' DNA helicase activity"/>
    <property type="evidence" value="ECO:0007669"/>
    <property type="project" value="TreeGrafter"/>
</dbReference>
<dbReference type="RefSeq" id="XP_031376685.1">
    <property type="nucleotide sequence ID" value="XM_031520825.1"/>
</dbReference>
<dbReference type="AlphaFoldDB" id="A0A6P8C226"/>
<evidence type="ECO:0000256" key="1">
    <source>
        <dbReference type="ARBA" id="ARBA00022741"/>
    </source>
</evidence>
<keyword evidence="1" id="KW-0547">Nucleotide-binding</keyword>
<dbReference type="PANTHER" id="PTHR47957:SF3">
    <property type="entry name" value="ATP-DEPENDENT HELICASE HRQ1"/>
    <property type="match status" value="1"/>
</dbReference>
<proteinExistence type="predicted"/>
<dbReference type="PANTHER" id="PTHR47957">
    <property type="entry name" value="ATP-DEPENDENT HELICASE HRQ1"/>
    <property type="match status" value="1"/>
</dbReference>
<feature type="compositionally biased region" description="Basic and acidic residues" evidence="3">
    <location>
        <begin position="394"/>
        <end position="419"/>
    </location>
</feature>
<dbReference type="Proteomes" id="UP000515151">
    <property type="component" value="Chromosome 1"/>
</dbReference>
<evidence type="ECO:0000259" key="5">
    <source>
        <dbReference type="PROSITE" id="PS51192"/>
    </source>
</evidence>
<dbReference type="CDD" id="cd17039">
    <property type="entry name" value="Ubl_ubiquitin_like"/>
    <property type="match status" value="1"/>
</dbReference>